<dbReference type="InterPro" id="IPR023563">
    <property type="entry name" value="Ribosomal_uL13_CS"/>
</dbReference>
<dbReference type="EMBL" id="CP065956">
    <property type="protein sequence ID" value="QSR85899.1"/>
    <property type="molecule type" value="Genomic_DNA"/>
</dbReference>
<dbReference type="RefSeq" id="WP_206843379.1">
    <property type="nucleotide sequence ID" value="NZ_CP065956.1"/>
</dbReference>
<evidence type="ECO:0000313" key="7">
    <source>
        <dbReference type="EMBL" id="QSR85899.1"/>
    </source>
</evidence>
<evidence type="ECO:0000256" key="2">
    <source>
        <dbReference type="ARBA" id="ARBA00022980"/>
    </source>
</evidence>
<proteinExistence type="inferred from homology"/>
<dbReference type="InterPro" id="IPR005822">
    <property type="entry name" value="Ribosomal_uL13"/>
</dbReference>
<dbReference type="CDD" id="cd00392">
    <property type="entry name" value="Ribosomal_L13"/>
    <property type="match status" value="1"/>
</dbReference>
<dbReference type="NCBIfam" id="TIGR01066">
    <property type="entry name" value="rplM_bact"/>
    <property type="match status" value="1"/>
</dbReference>
<keyword evidence="3 4" id="KW-0687">Ribonucleoprotein</keyword>
<dbReference type="Gene3D" id="3.90.1180.10">
    <property type="entry name" value="Ribosomal protein L13"/>
    <property type="match status" value="1"/>
</dbReference>
<keyword evidence="2 4" id="KW-0689">Ribosomal protein</keyword>
<dbReference type="Proteomes" id="UP000663088">
    <property type="component" value="Chromosome"/>
</dbReference>
<evidence type="ECO:0000256" key="4">
    <source>
        <dbReference type="HAMAP-Rule" id="MF_01366"/>
    </source>
</evidence>
<sequence length="143" mass="16367">MKTYFQKPQEVQRQWYIIDAKDKIVGKVAEKVACLLRGKHKEVFSPHVDTGDHVIVINASKAIFSGKKETQKLYSTYSGYIGGQKTFSPMQIRQKRPNFIIEHAVRGMIPHNRLGRKIFTKLHVYEGSDHPHAAQKPIPVTLD</sequence>
<reference evidence="7 8" key="1">
    <citation type="submission" date="2020-12" db="EMBL/GenBank/DDBJ databases">
        <authorList>
            <person name="Awala S.I."/>
            <person name="Gwak J.-H."/>
            <person name="Kim S.-J."/>
            <person name="Rhee S.-K."/>
        </authorList>
    </citation>
    <scope>NUCLEOTIDE SEQUENCE [LARGE SCALE GENOMIC DNA]</scope>
    <source>
        <strain evidence="7 8">IT5</strain>
    </source>
</reference>
<accession>A0ABX7PTF5</accession>
<name>A0ABX7PTF5_9BACT</name>
<dbReference type="GO" id="GO:0005840">
    <property type="term" value="C:ribosome"/>
    <property type="evidence" value="ECO:0007669"/>
    <property type="project" value="UniProtKB-KW"/>
</dbReference>
<keyword evidence="8" id="KW-1185">Reference proteome</keyword>
<comment type="subunit">
    <text evidence="4">Part of the 50S ribosomal subunit.</text>
</comment>
<evidence type="ECO:0000256" key="1">
    <source>
        <dbReference type="ARBA" id="ARBA00006227"/>
    </source>
</evidence>
<comment type="function">
    <text evidence="4 6">This protein is one of the early assembly proteins of the 50S ribosomal subunit, although it is not seen to bind rRNA by itself. It is important during the early stages of 50S assembly.</text>
</comment>
<evidence type="ECO:0000256" key="3">
    <source>
        <dbReference type="ARBA" id="ARBA00023274"/>
    </source>
</evidence>
<comment type="similarity">
    <text evidence="1 4 5">Belongs to the universal ribosomal protein uL13 family.</text>
</comment>
<dbReference type="InterPro" id="IPR036899">
    <property type="entry name" value="Ribosomal_uL13_sf"/>
</dbReference>
<dbReference type="PIRSF" id="PIRSF002181">
    <property type="entry name" value="Ribosomal_L13"/>
    <property type="match status" value="1"/>
</dbReference>
<dbReference type="PANTHER" id="PTHR11545">
    <property type="entry name" value="RIBOSOMAL PROTEIN L13"/>
    <property type="match status" value="1"/>
</dbReference>
<dbReference type="PANTHER" id="PTHR11545:SF2">
    <property type="entry name" value="LARGE RIBOSOMAL SUBUNIT PROTEIN UL13M"/>
    <property type="match status" value="1"/>
</dbReference>
<protein>
    <recommendedName>
        <fullName evidence="4">Large ribosomal subunit protein uL13</fullName>
    </recommendedName>
</protein>
<evidence type="ECO:0000256" key="5">
    <source>
        <dbReference type="RuleBase" id="RU003877"/>
    </source>
</evidence>
<dbReference type="Pfam" id="PF00572">
    <property type="entry name" value="Ribosomal_L13"/>
    <property type="match status" value="1"/>
</dbReference>
<evidence type="ECO:0000256" key="6">
    <source>
        <dbReference type="RuleBase" id="RU003878"/>
    </source>
</evidence>
<organism evidence="7 8">
    <name type="scientific">Candidatus Methylacidiphilum infernorum</name>
    <dbReference type="NCBI Taxonomy" id="511746"/>
    <lineage>
        <taxon>Bacteria</taxon>
        <taxon>Pseudomonadati</taxon>
        <taxon>Verrucomicrobiota</taxon>
        <taxon>Methylacidiphilae</taxon>
        <taxon>Methylacidiphilales</taxon>
        <taxon>Methylacidiphilaceae</taxon>
        <taxon>Methylacidiphilum (ex Ratnadevi et al. 2023)</taxon>
    </lineage>
</organism>
<dbReference type="PROSITE" id="PS00783">
    <property type="entry name" value="RIBOSOMAL_L13"/>
    <property type="match status" value="1"/>
</dbReference>
<evidence type="ECO:0000313" key="8">
    <source>
        <dbReference type="Proteomes" id="UP000663088"/>
    </source>
</evidence>
<dbReference type="InterPro" id="IPR005823">
    <property type="entry name" value="Ribosomal_uL13_bac-type"/>
</dbReference>
<dbReference type="SUPFAM" id="SSF52161">
    <property type="entry name" value="Ribosomal protein L13"/>
    <property type="match status" value="1"/>
</dbReference>
<dbReference type="HAMAP" id="MF_01366">
    <property type="entry name" value="Ribosomal_uL13"/>
    <property type="match status" value="1"/>
</dbReference>
<gene>
    <name evidence="4 6 7" type="primary">rplM</name>
    <name evidence="7" type="ORF">EM20IM_05055</name>
</gene>